<dbReference type="InterPro" id="IPR029071">
    <property type="entry name" value="Ubiquitin-like_domsf"/>
</dbReference>
<dbReference type="GeneID" id="87805199"/>
<name>A0AAF0Y1Q1_9TREE</name>
<reference evidence="1" key="1">
    <citation type="submission" date="2023-10" db="EMBL/GenBank/DDBJ databases">
        <authorList>
            <person name="Noh H."/>
        </authorList>
    </citation>
    <scope>NUCLEOTIDE SEQUENCE</scope>
    <source>
        <strain evidence="1">DUCC4014</strain>
    </source>
</reference>
<protein>
    <recommendedName>
        <fullName evidence="3">Ubiquitin-like domain-containing protein</fullName>
    </recommendedName>
</protein>
<gene>
    <name evidence="1" type="ORF">LOC62_02G001948</name>
</gene>
<dbReference type="RefSeq" id="XP_062624432.1">
    <property type="nucleotide sequence ID" value="XM_062768448.1"/>
</dbReference>
<evidence type="ECO:0008006" key="3">
    <source>
        <dbReference type="Google" id="ProtNLM"/>
    </source>
</evidence>
<evidence type="ECO:0000313" key="2">
    <source>
        <dbReference type="Proteomes" id="UP000827549"/>
    </source>
</evidence>
<dbReference type="SUPFAM" id="SSF54236">
    <property type="entry name" value="Ubiquitin-like"/>
    <property type="match status" value="1"/>
</dbReference>
<organism evidence="1 2">
    <name type="scientific">Vanrija pseudolonga</name>
    <dbReference type="NCBI Taxonomy" id="143232"/>
    <lineage>
        <taxon>Eukaryota</taxon>
        <taxon>Fungi</taxon>
        <taxon>Dikarya</taxon>
        <taxon>Basidiomycota</taxon>
        <taxon>Agaricomycotina</taxon>
        <taxon>Tremellomycetes</taxon>
        <taxon>Trichosporonales</taxon>
        <taxon>Trichosporonaceae</taxon>
        <taxon>Vanrija</taxon>
    </lineage>
</organism>
<accession>A0AAF0Y1Q1</accession>
<sequence length="122" mass="12937">MSYYAYPRPVPLPVPLPLPRPALAPPAKLALAPAAPFILEVHSQATFETKGFDVYPTTTVAALKSTDMQKLTGQSAYAGAAGAQPDQFILTRGNTPLEAHRTLASYGIAGGALYVVWNYCAC</sequence>
<dbReference type="EMBL" id="CP086715">
    <property type="protein sequence ID" value="WOO78400.1"/>
    <property type="molecule type" value="Genomic_DNA"/>
</dbReference>
<keyword evidence="2" id="KW-1185">Reference proteome</keyword>
<dbReference type="AlphaFoldDB" id="A0AAF0Y1Q1"/>
<dbReference type="Proteomes" id="UP000827549">
    <property type="component" value="Chromosome 2"/>
</dbReference>
<evidence type="ECO:0000313" key="1">
    <source>
        <dbReference type="EMBL" id="WOO78400.1"/>
    </source>
</evidence>
<proteinExistence type="predicted"/>